<protein>
    <submittedName>
        <fullName evidence="7">Homeodomain-like protein</fullName>
    </submittedName>
</protein>
<dbReference type="Proteomes" id="UP000814176">
    <property type="component" value="Unassembled WGS sequence"/>
</dbReference>
<proteinExistence type="predicted"/>
<feature type="domain" description="HTH myb-type" evidence="6">
    <location>
        <begin position="298"/>
        <end position="355"/>
    </location>
</feature>
<dbReference type="PROSITE" id="PS51294">
    <property type="entry name" value="HTH_MYB"/>
    <property type="match status" value="2"/>
</dbReference>
<reference evidence="7 8" key="1">
    <citation type="journal article" date="2021" name="Environ. Microbiol.">
        <title>Gene family expansions and transcriptome signatures uncover fungal adaptations to wood decay.</title>
        <authorList>
            <person name="Hage H."/>
            <person name="Miyauchi S."/>
            <person name="Viragh M."/>
            <person name="Drula E."/>
            <person name="Min B."/>
            <person name="Chaduli D."/>
            <person name="Navarro D."/>
            <person name="Favel A."/>
            <person name="Norest M."/>
            <person name="Lesage-Meessen L."/>
            <person name="Balint B."/>
            <person name="Merenyi Z."/>
            <person name="de Eugenio L."/>
            <person name="Morin E."/>
            <person name="Martinez A.T."/>
            <person name="Baldrian P."/>
            <person name="Stursova M."/>
            <person name="Martinez M.J."/>
            <person name="Novotny C."/>
            <person name="Magnuson J.K."/>
            <person name="Spatafora J.W."/>
            <person name="Maurice S."/>
            <person name="Pangilinan J."/>
            <person name="Andreopoulos W."/>
            <person name="LaButti K."/>
            <person name="Hundley H."/>
            <person name="Na H."/>
            <person name="Kuo A."/>
            <person name="Barry K."/>
            <person name="Lipzen A."/>
            <person name="Henrissat B."/>
            <person name="Riley R."/>
            <person name="Ahrendt S."/>
            <person name="Nagy L.G."/>
            <person name="Grigoriev I.V."/>
            <person name="Martin F."/>
            <person name="Rosso M.N."/>
        </authorList>
    </citation>
    <scope>NUCLEOTIDE SEQUENCE [LARGE SCALE GENOMIC DNA]</scope>
    <source>
        <strain evidence="7 8">CIRM-BRFM 1785</strain>
    </source>
</reference>
<gene>
    <name evidence="7" type="ORF">C8Q71DRAFT_696776</name>
</gene>
<evidence type="ECO:0000259" key="5">
    <source>
        <dbReference type="PROSITE" id="PS50090"/>
    </source>
</evidence>
<keyword evidence="3" id="KW-0804">Transcription</keyword>
<sequence>MLASEADIQQSLHGALQANKDHQYALRIYSERIDAELESLNKLLAAADVSDTEEDTLEVNSGGWVVIPNAVDALAPLPSSELLSEASPFRSAALRRQQHANATVIHQWKLQELEALSDAVKSENHRLYAVEAQLRGQQGLARPTEEAAKFMEENIAGIDWERVSVSKSNLSGDHRTAKECEIKWLGERHPRFDHSQWTQSEIDRVKQLVANCVPGQINWVDVAERLGTRRTLVDCMRHAIFRKLHAWDSVSDQRLRDAVEAYGTDNWILEIDHSAVARLISEDATPQQCQSRWTRHIDPNIKHSPFTEEEDKLLRDATAVFGNAWQDIAQFIPGRTNEQCRERAQELHNTANPKRKWTDIEDRTLLDTVDPDKPVDWKEVSKVLGTGRTDSQCRNRYNVLMRR</sequence>
<dbReference type="PROSITE" id="PS50090">
    <property type="entry name" value="MYB_LIKE"/>
    <property type="match status" value="3"/>
</dbReference>
<dbReference type="InterPro" id="IPR051575">
    <property type="entry name" value="Myb-like_DNA-bd"/>
</dbReference>
<dbReference type="GeneID" id="72000665"/>
<dbReference type="SUPFAM" id="SSF46689">
    <property type="entry name" value="Homeodomain-like"/>
    <property type="match status" value="3"/>
</dbReference>
<keyword evidence="8" id="KW-1185">Reference proteome</keyword>
<dbReference type="Pfam" id="PF00249">
    <property type="entry name" value="Myb_DNA-binding"/>
    <property type="match status" value="2"/>
</dbReference>
<accession>A0ABQ8KYM4</accession>
<dbReference type="EMBL" id="JADCUA010000001">
    <property type="protein sequence ID" value="KAH9844000.1"/>
    <property type="molecule type" value="Genomic_DNA"/>
</dbReference>
<dbReference type="InterPro" id="IPR009057">
    <property type="entry name" value="Homeodomain-like_sf"/>
</dbReference>
<feature type="domain" description="Myb-like" evidence="5">
    <location>
        <begin position="247"/>
        <end position="297"/>
    </location>
</feature>
<feature type="domain" description="HTH myb-type" evidence="6">
    <location>
        <begin position="356"/>
        <end position="403"/>
    </location>
</feature>
<evidence type="ECO:0000256" key="1">
    <source>
        <dbReference type="ARBA" id="ARBA00023015"/>
    </source>
</evidence>
<dbReference type="InterPro" id="IPR017930">
    <property type="entry name" value="Myb_dom"/>
</dbReference>
<feature type="domain" description="Myb-like" evidence="5">
    <location>
        <begin position="298"/>
        <end position="348"/>
    </location>
</feature>
<dbReference type="RefSeq" id="XP_047784810.1">
    <property type="nucleotide sequence ID" value="XM_047919933.1"/>
</dbReference>
<evidence type="ECO:0000256" key="3">
    <source>
        <dbReference type="ARBA" id="ARBA00023163"/>
    </source>
</evidence>
<name>A0ABQ8KYM4_9APHY</name>
<dbReference type="Gene3D" id="1.10.10.60">
    <property type="entry name" value="Homeodomain-like"/>
    <property type="match status" value="3"/>
</dbReference>
<dbReference type="PANTHER" id="PTHR46621">
    <property type="entry name" value="SNRNA-ACTIVATING PROTEIN COMPLEX SUBUNIT 4"/>
    <property type="match status" value="1"/>
</dbReference>
<comment type="caution">
    <text evidence="7">The sequence shown here is derived from an EMBL/GenBank/DDBJ whole genome shotgun (WGS) entry which is preliminary data.</text>
</comment>
<feature type="domain" description="Myb-like" evidence="5">
    <location>
        <begin position="349"/>
        <end position="401"/>
    </location>
</feature>
<keyword evidence="2" id="KW-0238">DNA-binding</keyword>
<dbReference type="SMART" id="SM00717">
    <property type="entry name" value="SANT"/>
    <property type="match status" value="5"/>
</dbReference>
<keyword evidence="1" id="KW-0805">Transcription regulation</keyword>
<evidence type="ECO:0000313" key="8">
    <source>
        <dbReference type="Proteomes" id="UP000814176"/>
    </source>
</evidence>
<evidence type="ECO:0000313" key="7">
    <source>
        <dbReference type="EMBL" id="KAH9844000.1"/>
    </source>
</evidence>
<feature type="non-terminal residue" evidence="7">
    <location>
        <position position="403"/>
    </location>
</feature>
<organism evidence="7 8">
    <name type="scientific">Rhodofomes roseus</name>
    <dbReference type="NCBI Taxonomy" id="34475"/>
    <lineage>
        <taxon>Eukaryota</taxon>
        <taxon>Fungi</taxon>
        <taxon>Dikarya</taxon>
        <taxon>Basidiomycota</taxon>
        <taxon>Agaricomycotina</taxon>
        <taxon>Agaricomycetes</taxon>
        <taxon>Polyporales</taxon>
        <taxon>Rhodofomes</taxon>
    </lineage>
</organism>
<evidence type="ECO:0000259" key="6">
    <source>
        <dbReference type="PROSITE" id="PS51294"/>
    </source>
</evidence>
<evidence type="ECO:0000256" key="4">
    <source>
        <dbReference type="ARBA" id="ARBA00023242"/>
    </source>
</evidence>
<evidence type="ECO:0000256" key="2">
    <source>
        <dbReference type="ARBA" id="ARBA00023125"/>
    </source>
</evidence>
<dbReference type="PANTHER" id="PTHR46621:SF1">
    <property type="entry name" value="SNRNA-ACTIVATING PROTEIN COMPLEX SUBUNIT 4"/>
    <property type="match status" value="1"/>
</dbReference>
<dbReference type="InterPro" id="IPR001005">
    <property type="entry name" value="SANT/Myb"/>
</dbReference>
<dbReference type="CDD" id="cd00167">
    <property type="entry name" value="SANT"/>
    <property type="match status" value="4"/>
</dbReference>
<keyword evidence="4" id="KW-0539">Nucleus</keyword>